<dbReference type="AlphaFoldDB" id="A0A068S4E2"/>
<gene>
    <name evidence="2" type="ORF">LCOR_07731.1</name>
</gene>
<accession>A0A068S4E2</accession>
<dbReference type="Proteomes" id="UP000027586">
    <property type="component" value="Unassembled WGS sequence"/>
</dbReference>
<evidence type="ECO:0000256" key="1">
    <source>
        <dbReference type="SAM" id="MobiDB-lite"/>
    </source>
</evidence>
<dbReference type="VEuPathDB" id="FungiDB:LCOR_07731.1"/>
<sequence>MVLNKPDDYKRSPDSQMHDDKTAGLVADHDGRSKDVFAQLADMDVEWLPMSLGQGQTGYAIGQGCYAISQEACRY</sequence>
<dbReference type="EMBL" id="CBTN010000039">
    <property type="protein sequence ID" value="CDH56717.1"/>
    <property type="molecule type" value="Genomic_DNA"/>
</dbReference>
<name>A0A068S4E2_9FUNG</name>
<protein>
    <submittedName>
        <fullName evidence="2">Uncharacterized protein</fullName>
    </submittedName>
</protein>
<organism evidence="2 3">
    <name type="scientific">Lichtheimia corymbifera JMRC:FSU:9682</name>
    <dbReference type="NCBI Taxonomy" id="1263082"/>
    <lineage>
        <taxon>Eukaryota</taxon>
        <taxon>Fungi</taxon>
        <taxon>Fungi incertae sedis</taxon>
        <taxon>Mucoromycota</taxon>
        <taxon>Mucoromycotina</taxon>
        <taxon>Mucoromycetes</taxon>
        <taxon>Mucorales</taxon>
        <taxon>Lichtheimiaceae</taxon>
        <taxon>Lichtheimia</taxon>
    </lineage>
</organism>
<evidence type="ECO:0000313" key="2">
    <source>
        <dbReference type="EMBL" id="CDH56717.1"/>
    </source>
</evidence>
<dbReference type="OrthoDB" id="79452at2759"/>
<proteinExistence type="predicted"/>
<keyword evidence="3" id="KW-1185">Reference proteome</keyword>
<feature type="region of interest" description="Disordered" evidence="1">
    <location>
        <begin position="1"/>
        <end position="26"/>
    </location>
</feature>
<evidence type="ECO:0000313" key="3">
    <source>
        <dbReference type="Proteomes" id="UP000027586"/>
    </source>
</evidence>
<reference evidence="2" key="1">
    <citation type="submission" date="2013-08" db="EMBL/GenBank/DDBJ databases">
        <title>Gene expansion shapes genome architecture in the human pathogen Lichtheimia corymbifera: an evolutionary genomics analysis in the ancient terrestrial Mucorales (Mucoromycotina).</title>
        <authorList>
            <person name="Schwartze V.U."/>
            <person name="Winter S."/>
            <person name="Shelest E."/>
            <person name="Marcet-Houben M."/>
            <person name="Horn F."/>
            <person name="Wehner S."/>
            <person name="Hoffmann K."/>
            <person name="Riege K."/>
            <person name="Sammeth M."/>
            <person name="Nowrousian M."/>
            <person name="Valiante V."/>
            <person name="Linde J."/>
            <person name="Jacobsen I.D."/>
            <person name="Marz M."/>
            <person name="Brakhage A.A."/>
            <person name="Gabaldon T."/>
            <person name="Bocker S."/>
            <person name="Voigt K."/>
        </authorList>
    </citation>
    <scope>NUCLEOTIDE SEQUENCE [LARGE SCALE GENOMIC DNA]</scope>
    <source>
        <strain evidence="2">FSU 9682</strain>
    </source>
</reference>
<comment type="caution">
    <text evidence="2">The sequence shown here is derived from an EMBL/GenBank/DDBJ whole genome shotgun (WGS) entry which is preliminary data.</text>
</comment>